<dbReference type="SUPFAM" id="SSF51905">
    <property type="entry name" value="FAD/NAD(P)-binding domain"/>
    <property type="match status" value="2"/>
</dbReference>
<gene>
    <name evidence="7" type="ORF">QWY15_14455</name>
</gene>
<evidence type="ECO:0000256" key="4">
    <source>
        <dbReference type="ARBA" id="ARBA00022827"/>
    </source>
</evidence>
<name>A0ABT8MUA8_9BACL</name>
<keyword evidence="4" id="KW-0274">FAD</keyword>
<evidence type="ECO:0000313" key="7">
    <source>
        <dbReference type="EMBL" id="MDN7228498.1"/>
    </source>
</evidence>
<dbReference type="InterPro" id="IPR036188">
    <property type="entry name" value="FAD/NAD-bd_sf"/>
</dbReference>
<proteinExistence type="inferred from homology"/>
<dbReference type="Pfam" id="PF07992">
    <property type="entry name" value="Pyr_redox_2"/>
    <property type="match status" value="1"/>
</dbReference>
<dbReference type="Gene3D" id="3.50.50.100">
    <property type="match status" value="1"/>
</dbReference>
<dbReference type="EMBL" id="JAUJWW010000006">
    <property type="protein sequence ID" value="MDN7228498.1"/>
    <property type="molecule type" value="Genomic_DNA"/>
</dbReference>
<dbReference type="PANTHER" id="PTHR42913">
    <property type="entry name" value="APOPTOSIS-INDUCING FACTOR 1"/>
    <property type="match status" value="1"/>
</dbReference>
<evidence type="ECO:0000313" key="8">
    <source>
        <dbReference type="Proteomes" id="UP001172054"/>
    </source>
</evidence>
<accession>A0ABT8MUA8</accession>
<dbReference type="RefSeq" id="WP_301726871.1">
    <property type="nucleotide sequence ID" value="NZ_JAUJWW010000006.1"/>
</dbReference>
<dbReference type="PANTHER" id="PTHR42913:SF9">
    <property type="entry name" value="SLR1591 PROTEIN"/>
    <property type="match status" value="1"/>
</dbReference>
<comment type="caution">
    <text evidence="7">The sequence shown here is derived from an EMBL/GenBank/DDBJ whole genome shotgun (WGS) entry which is preliminary data.</text>
</comment>
<dbReference type="InterPro" id="IPR023753">
    <property type="entry name" value="FAD/NAD-binding_dom"/>
</dbReference>
<evidence type="ECO:0000259" key="6">
    <source>
        <dbReference type="Pfam" id="PF07992"/>
    </source>
</evidence>
<feature type="domain" description="FAD/NAD(P)-binding" evidence="6">
    <location>
        <begin position="6"/>
        <end position="286"/>
    </location>
</feature>
<keyword evidence="3" id="KW-0285">Flavoprotein</keyword>
<organism evidence="7 8">
    <name type="scientific">Planococcus liqunii</name>
    <dbReference type="NCBI Taxonomy" id="3058394"/>
    <lineage>
        <taxon>Bacteria</taxon>
        <taxon>Bacillati</taxon>
        <taxon>Bacillota</taxon>
        <taxon>Bacilli</taxon>
        <taxon>Bacillales</taxon>
        <taxon>Caryophanaceae</taxon>
        <taxon>Planococcus</taxon>
    </lineage>
</organism>
<evidence type="ECO:0000256" key="5">
    <source>
        <dbReference type="ARBA" id="ARBA00023002"/>
    </source>
</evidence>
<dbReference type="InterPro" id="IPR051169">
    <property type="entry name" value="NADH-Q_oxidoreductase"/>
</dbReference>
<reference evidence="7 8" key="1">
    <citation type="submission" date="2023-06" db="EMBL/GenBank/DDBJ databases">
        <title>Novel species in genus Planococcus.</title>
        <authorList>
            <person name="Ning S."/>
        </authorList>
    </citation>
    <scope>NUCLEOTIDE SEQUENCE [LARGE SCALE GENOMIC DNA]</scope>
    <source>
        <strain evidence="7 8">N064</strain>
    </source>
</reference>
<comment type="similarity">
    <text evidence="2">Belongs to the NADH dehydrogenase family.</text>
</comment>
<evidence type="ECO:0000256" key="1">
    <source>
        <dbReference type="ARBA" id="ARBA00001974"/>
    </source>
</evidence>
<evidence type="ECO:0000256" key="3">
    <source>
        <dbReference type="ARBA" id="ARBA00022630"/>
    </source>
</evidence>
<keyword evidence="8" id="KW-1185">Reference proteome</keyword>
<sequence length="362" mass="39712">MKTLTLVGGGHAHLHCLEQLKKEQQKDWRVVLISPSRHQYYSGMFSGYAEGIYRLDDIRIDLQKLCEQAGAIFIKDRIAGVDGHNKRLAGTKGVYPFDVASFDIGSQNDIPAELAERVSKIKPNYRFPEALLKFRETAYPVIAGGGASGVEMAFAVLAWRKKNGLPPNVSLFSSSSLLSGQGATAVQKIEAIARQKALPFFTDERIAAIDEHSVSTQSGRTSPQSDLLCLTGPKSPGFFKHSGLKTDAGGFLLVNESLQSLSHSDLFGAGDCIAIDRYPALAKNGVYAVRQGSVLWNNLKNQLGGKQLAAFTPQKNFLSILSTGGSEAFLMYGKQAVHGKLPWLLKQRIDQKFMQRFKTLYE</sequence>
<dbReference type="Proteomes" id="UP001172054">
    <property type="component" value="Unassembled WGS sequence"/>
</dbReference>
<evidence type="ECO:0000256" key="2">
    <source>
        <dbReference type="ARBA" id="ARBA00005272"/>
    </source>
</evidence>
<protein>
    <submittedName>
        <fullName evidence="7">FAD-dependent oxidoreductase</fullName>
    </submittedName>
</protein>
<keyword evidence="5" id="KW-0560">Oxidoreductase</keyword>
<comment type="cofactor">
    <cofactor evidence="1">
        <name>FAD</name>
        <dbReference type="ChEBI" id="CHEBI:57692"/>
    </cofactor>
</comment>